<feature type="domain" description="VWFA" evidence="7">
    <location>
        <begin position="263"/>
        <end position="458"/>
    </location>
</feature>
<keyword evidence="6" id="KW-0812">Transmembrane</keyword>
<feature type="domain" description="Gram-positive cocci surface proteins LPxTG" evidence="8">
    <location>
        <begin position="1333"/>
        <end position="1367"/>
    </location>
</feature>
<sequence>MLTGSASLALTEEATAGDVPEVVATAPAEPAPTPTEPAATPAETADAPATEETTGVPVVEEPPAEESPAEETDAPEVQDTAASLPVARLSSGPVPRDTVVPLEVPPGDPGANQAKIIVRAGGDRTGSGPTSSSATPLADVTFEIYRVTALPGPGGTPTGVSVGTCTTDATGECGLFVDLVGAINGGDVFYAAQTAAPAGWVAPERWGPDAGQEYIFASGLISASDPVAQRTVELPLAFNSTVTEPTVASVRPNNRVAPQCGLDLAMVVDLSNSVTENNALLNQYKAAATGFIDALTGTPSRVALYTFASLAPAQGATNGGVPLTSVATAAGADVINNRINGFAQPPSGGGGTNWDRGFHQVAESTDDYDVVLFLTDGEPTFHRDRQGPGNASTIAEVNEAILSANAVKASGAEVIVVGIGADQAPGADIRIPLVSGPVEGEDFYRTDFDQLGSVLQEIASAECAGTLTVVKEVRDTEGELQPGGAGWTFSTPTALVTPASATTDSTSAVNFAVSYETGTTARSVTVNETQQTGYELEQVGGANAVCVDTVSGDSVAVTNTGALGFTVDVAQLAVVSCTVRNAEVPPDYEDLVVTKTVTPALDRDWDWEIEKLAREDRLEVPAGEDGTFTYDVTVTPSGPTDSGFTLGGEITVTNPNDIAVTGVDVVDAVSTPAGAQCTVTGGTDVTVPPDGSVTLPYSCSFTSATATTTGTNTVTATWDAAAYPGSSGTATGTAAFDFADADVAETDRFVTVTDSELDLSTLPGGNELDAVDGERVLTYELTWPSTPGECVEFPNTATVTNSVGALVGPLAVAEESTEDVTLCAGLDLTVEKNVIHSFARTHLWELAKDVDATTVTPDPVTGIALVDYAVTATPAGRTDGEWAMQGTITLTNPNQWLDITAEVTDTVDVGGGAVCTVADANGALVARNSSLDLSYTCTFVTQPSYSGTNTATAVWPDTLPTPTNSATGTAEITAEDWNPELVNRTVTVVDDKTDPANPVVLGTAEWNEEGTPTLFTYTLEHQGEPGECVEHVNTAWLQETGQDDQTSVEICLGVSVDKRAVSADLQDDGTWLVTYAIDVENVEENDTAYSLSDTLEYGEGITPLEADWVLEGTDEAGEWTGLPDDPTTILATDRVLAGGETHTYVVAVLAEVAEGVAGTPAGRCTGEDGTEGGGFLNAAILTVQGEETVDRACLPPGGELPDEPAWTLLKTSDPASGSTVRPGDTITYTITATPTSESDPVDLVVRDDLTRVLGNARTVGAVEVSTGSVEWDGDVIVWDIPRLGEAETLTFSVVVDRGAWGVTLHNVVTGDGSPPPVCITCTTTHTTPPRPGLPTTGTDLSGAVLIAVLLSAGGGLAFATTRRRRES</sequence>
<dbReference type="Proteomes" id="UP000313948">
    <property type="component" value="Chromosome"/>
</dbReference>
<dbReference type="RefSeq" id="WP_139949013.1">
    <property type="nucleotide sequence ID" value="NZ_CP040899.1"/>
</dbReference>
<reference evidence="9 10" key="1">
    <citation type="submission" date="2019-05" db="EMBL/GenBank/DDBJ databases">
        <title>Georgenia *** sp. nov., and Georgenia *** sp. nov., isolated from the intestinal contents of plateau pika (Ochotona curzoniae) in the Qinghai-Tibet plateau of China.</title>
        <authorList>
            <person name="Tian Z."/>
        </authorList>
    </citation>
    <scope>NUCLEOTIDE SEQUENCE [LARGE SCALE GENOMIC DNA]</scope>
    <source>
        <strain evidence="9 10">Z294</strain>
    </source>
</reference>
<evidence type="ECO:0000256" key="3">
    <source>
        <dbReference type="ARBA" id="ARBA00022729"/>
    </source>
</evidence>
<feature type="region of interest" description="Disordered" evidence="5">
    <location>
        <begin position="1"/>
        <end position="79"/>
    </location>
</feature>
<feature type="compositionally biased region" description="Low complexity" evidence="5">
    <location>
        <begin position="36"/>
        <end position="61"/>
    </location>
</feature>
<evidence type="ECO:0000256" key="2">
    <source>
        <dbReference type="ARBA" id="ARBA00022525"/>
    </source>
</evidence>
<keyword evidence="6" id="KW-0472">Membrane</keyword>
<evidence type="ECO:0000256" key="1">
    <source>
        <dbReference type="ARBA" id="ARBA00022512"/>
    </source>
</evidence>
<dbReference type="InterPro" id="IPR057687">
    <property type="entry name" value="DUF7927"/>
</dbReference>
<evidence type="ECO:0000259" key="7">
    <source>
        <dbReference type="PROSITE" id="PS50234"/>
    </source>
</evidence>
<evidence type="ECO:0000256" key="5">
    <source>
        <dbReference type="SAM" id="MobiDB-lite"/>
    </source>
</evidence>
<accession>A0ABX5VPQ9</accession>
<feature type="transmembrane region" description="Helical" evidence="6">
    <location>
        <begin position="1340"/>
        <end position="1359"/>
    </location>
</feature>
<dbReference type="PROSITE" id="PS50234">
    <property type="entry name" value="VWFA"/>
    <property type="match status" value="1"/>
</dbReference>
<keyword evidence="2" id="KW-0964">Secreted</keyword>
<dbReference type="CDD" id="cd00198">
    <property type="entry name" value="vWFA"/>
    <property type="match status" value="1"/>
</dbReference>
<organism evidence="9 10">
    <name type="scientific">Georgenia wutianyii</name>
    <dbReference type="NCBI Taxonomy" id="2585135"/>
    <lineage>
        <taxon>Bacteria</taxon>
        <taxon>Bacillati</taxon>
        <taxon>Actinomycetota</taxon>
        <taxon>Actinomycetes</taxon>
        <taxon>Micrococcales</taxon>
        <taxon>Bogoriellaceae</taxon>
        <taxon>Georgenia</taxon>
    </lineage>
</organism>
<protein>
    <submittedName>
        <fullName evidence="9">DUF11 domain-containing protein</fullName>
    </submittedName>
</protein>
<keyword evidence="10" id="KW-1185">Reference proteome</keyword>
<dbReference type="Pfam" id="PF25549">
    <property type="entry name" value="DUF7927"/>
    <property type="match status" value="1"/>
</dbReference>
<evidence type="ECO:0000313" key="9">
    <source>
        <dbReference type="EMBL" id="QDB80220.1"/>
    </source>
</evidence>
<dbReference type="InterPro" id="IPR019931">
    <property type="entry name" value="LPXTG_anchor"/>
</dbReference>
<dbReference type="InterPro" id="IPR036465">
    <property type="entry name" value="vWFA_dom_sf"/>
</dbReference>
<dbReference type="Gene3D" id="3.40.50.410">
    <property type="entry name" value="von Willebrand factor, type A domain"/>
    <property type="match status" value="1"/>
</dbReference>
<dbReference type="SMART" id="SM00327">
    <property type="entry name" value="VWA"/>
    <property type="match status" value="1"/>
</dbReference>
<gene>
    <name evidence="9" type="ORF">FE251_13140</name>
</gene>
<proteinExistence type="predicted"/>
<feature type="compositionally biased region" description="Acidic residues" evidence="5">
    <location>
        <begin position="62"/>
        <end position="76"/>
    </location>
</feature>
<evidence type="ECO:0000259" key="8">
    <source>
        <dbReference type="PROSITE" id="PS50847"/>
    </source>
</evidence>
<keyword evidence="4" id="KW-0572">Peptidoglycan-anchor</keyword>
<keyword evidence="3" id="KW-0732">Signal</keyword>
<dbReference type="EMBL" id="CP040899">
    <property type="protein sequence ID" value="QDB80220.1"/>
    <property type="molecule type" value="Genomic_DNA"/>
</dbReference>
<evidence type="ECO:0000313" key="10">
    <source>
        <dbReference type="Proteomes" id="UP000313948"/>
    </source>
</evidence>
<name>A0ABX5VPQ9_9MICO</name>
<dbReference type="Pfam" id="PF00092">
    <property type="entry name" value="VWA"/>
    <property type="match status" value="1"/>
</dbReference>
<keyword evidence="6" id="KW-1133">Transmembrane helix</keyword>
<dbReference type="InterPro" id="IPR002035">
    <property type="entry name" value="VWF_A"/>
</dbReference>
<evidence type="ECO:0000256" key="6">
    <source>
        <dbReference type="SAM" id="Phobius"/>
    </source>
</evidence>
<feature type="compositionally biased region" description="Low complexity" evidence="5">
    <location>
        <begin position="18"/>
        <end position="28"/>
    </location>
</feature>
<dbReference type="PROSITE" id="PS50847">
    <property type="entry name" value="GRAM_POS_ANCHORING"/>
    <property type="match status" value="1"/>
</dbReference>
<dbReference type="SUPFAM" id="SSF53300">
    <property type="entry name" value="vWA-like"/>
    <property type="match status" value="1"/>
</dbReference>
<evidence type="ECO:0000256" key="4">
    <source>
        <dbReference type="ARBA" id="ARBA00023088"/>
    </source>
</evidence>
<keyword evidence="1" id="KW-0134">Cell wall</keyword>